<sequence length="144" mass="15214">MRAADLEAVSRIWLEGNLQAHGFVAEAYWRGAFGAVREALAQAAVTVAADARTGVVLGFVGMEGETAVAGLFVDAAARGQGVGKALLDALKAAKPRLSLQVYARNARALRFYLREGFEIRAEGVDPETGEADLTLVWERGAAPA</sequence>
<dbReference type="InterPro" id="IPR000182">
    <property type="entry name" value="GNAT_dom"/>
</dbReference>
<evidence type="ECO:0000313" key="4">
    <source>
        <dbReference type="EMBL" id="HIV09648.1"/>
    </source>
</evidence>
<dbReference type="PANTHER" id="PTHR43800">
    <property type="entry name" value="PEPTIDYL-LYSINE N-ACETYLTRANSFERASE YJAB"/>
    <property type="match status" value="1"/>
</dbReference>
<evidence type="ECO:0000313" key="5">
    <source>
        <dbReference type="Proteomes" id="UP000886845"/>
    </source>
</evidence>
<dbReference type="CDD" id="cd04301">
    <property type="entry name" value="NAT_SF"/>
    <property type="match status" value="1"/>
</dbReference>
<accession>A0A9D1NP19</accession>
<keyword evidence="2" id="KW-0012">Acyltransferase</keyword>
<evidence type="ECO:0000256" key="2">
    <source>
        <dbReference type="ARBA" id="ARBA00023315"/>
    </source>
</evidence>
<organism evidence="4 5">
    <name type="scientific">Candidatus Spyradenecus faecavium</name>
    <dbReference type="NCBI Taxonomy" id="2840947"/>
    <lineage>
        <taxon>Bacteria</taxon>
        <taxon>Pseudomonadati</taxon>
        <taxon>Lentisphaerota</taxon>
        <taxon>Lentisphaeria</taxon>
        <taxon>Lentisphaerales</taxon>
        <taxon>Lentisphaeraceae</taxon>
        <taxon>Lentisphaeraceae incertae sedis</taxon>
        <taxon>Candidatus Spyradenecus</taxon>
    </lineage>
</organism>
<dbReference type="PANTHER" id="PTHR43800:SF1">
    <property type="entry name" value="PEPTIDYL-LYSINE N-ACETYLTRANSFERASE YJAB"/>
    <property type="match status" value="1"/>
</dbReference>
<dbReference type="InterPro" id="IPR016181">
    <property type="entry name" value="Acyl_CoA_acyltransferase"/>
</dbReference>
<protein>
    <submittedName>
        <fullName evidence="4">GNAT family N-acetyltransferase</fullName>
    </submittedName>
</protein>
<dbReference type="Gene3D" id="3.40.630.30">
    <property type="match status" value="1"/>
</dbReference>
<evidence type="ECO:0000256" key="1">
    <source>
        <dbReference type="ARBA" id="ARBA00022679"/>
    </source>
</evidence>
<reference evidence="4" key="2">
    <citation type="journal article" date="2021" name="PeerJ">
        <title>Extensive microbial diversity within the chicken gut microbiome revealed by metagenomics and culture.</title>
        <authorList>
            <person name="Gilroy R."/>
            <person name="Ravi A."/>
            <person name="Getino M."/>
            <person name="Pursley I."/>
            <person name="Horton D.L."/>
            <person name="Alikhan N.F."/>
            <person name="Baker D."/>
            <person name="Gharbi K."/>
            <person name="Hall N."/>
            <person name="Watson M."/>
            <person name="Adriaenssens E.M."/>
            <person name="Foster-Nyarko E."/>
            <person name="Jarju S."/>
            <person name="Secka A."/>
            <person name="Antonio M."/>
            <person name="Oren A."/>
            <person name="Chaudhuri R.R."/>
            <person name="La Ragione R."/>
            <person name="Hildebrand F."/>
            <person name="Pallen M.J."/>
        </authorList>
    </citation>
    <scope>NUCLEOTIDE SEQUENCE</scope>
    <source>
        <strain evidence="4">35461</strain>
    </source>
</reference>
<dbReference type="Proteomes" id="UP000886845">
    <property type="component" value="Unassembled WGS sequence"/>
</dbReference>
<reference evidence="4" key="1">
    <citation type="submission" date="2020-10" db="EMBL/GenBank/DDBJ databases">
        <authorList>
            <person name="Gilroy R."/>
        </authorList>
    </citation>
    <scope>NUCLEOTIDE SEQUENCE</scope>
    <source>
        <strain evidence="4">35461</strain>
    </source>
</reference>
<dbReference type="SUPFAM" id="SSF55729">
    <property type="entry name" value="Acyl-CoA N-acyltransferases (Nat)"/>
    <property type="match status" value="1"/>
</dbReference>
<dbReference type="PROSITE" id="PS51186">
    <property type="entry name" value="GNAT"/>
    <property type="match status" value="1"/>
</dbReference>
<dbReference type="Pfam" id="PF13508">
    <property type="entry name" value="Acetyltransf_7"/>
    <property type="match status" value="1"/>
</dbReference>
<evidence type="ECO:0000259" key="3">
    <source>
        <dbReference type="PROSITE" id="PS51186"/>
    </source>
</evidence>
<name>A0A9D1NP19_9BACT</name>
<keyword evidence="1" id="KW-0808">Transferase</keyword>
<gene>
    <name evidence="4" type="ORF">IAC79_06015</name>
</gene>
<dbReference type="EMBL" id="DVOR01000194">
    <property type="protein sequence ID" value="HIV09648.1"/>
    <property type="molecule type" value="Genomic_DNA"/>
</dbReference>
<dbReference type="GO" id="GO:0016747">
    <property type="term" value="F:acyltransferase activity, transferring groups other than amino-acyl groups"/>
    <property type="evidence" value="ECO:0007669"/>
    <property type="project" value="InterPro"/>
</dbReference>
<comment type="caution">
    <text evidence="4">The sequence shown here is derived from an EMBL/GenBank/DDBJ whole genome shotgun (WGS) entry which is preliminary data.</text>
</comment>
<proteinExistence type="predicted"/>
<feature type="domain" description="N-acetyltransferase" evidence="3">
    <location>
        <begin position="1"/>
        <end position="136"/>
    </location>
</feature>
<dbReference type="AlphaFoldDB" id="A0A9D1NP19"/>